<keyword evidence="2" id="KW-1185">Reference proteome</keyword>
<proteinExistence type="predicted"/>
<protein>
    <submittedName>
        <fullName evidence="1">Uncharacterized protein</fullName>
    </submittedName>
</protein>
<sequence>MRRLPSNPCYNDINKKTRSLNLPRVYTQKSDSKAALKNKIYESVSYLGADVISICSDVCVIVGSIEGGDEIVWVGSG</sequence>
<organism evidence="1 2">
    <name type="scientific">Brachionus plicatilis</name>
    <name type="common">Marine rotifer</name>
    <name type="synonym">Brachionus muelleri</name>
    <dbReference type="NCBI Taxonomy" id="10195"/>
    <lineage>
        <taxon>Eukaryota</taxon>
        <taxon>Metazoa</taxon>
        <taxon>Spiralia</taxon>
        <taxon>Gnathifera</taxon>
        <taxon>Rotifera</taxon>
        <taxon>Eurotatoria</taxon>
        <taxon>Monogononta</taxon>
        <taxon>Pseudotrocha</taxon>
        <taxon>Ploima</taxon>
        <taxon>Brachionidae</taxon>
        <taxon>Brachionus</taxon>
    </lineage>
</organism>
<dbReference type="AlphaFoldDB" id="A0A3M7R493"/>
<evidence type="ECO:0000313" key="2">
    <source>
        <dbReference type="Proteomes" id="UP000276133"/>
    </source>
</evidence>
<name>A0A3M7R493_BRAPC</name>
<dbReference type="Proteomes" id="UP000276133">
    <property type="component" value="Unassembled WGS sequence"/>
</dbReference>
<evidence type="ECO:0000313" key="1">
    <source>
        <dbReference type="EMBL" id="RNA18201.1"/>
    </source>
</evidence>
<comment type="caution">
    <text evidence="1">The sequence shown here is derived from an EMBL/GenBank/DDBJ whole genome shotgun (WGS) entry which is preliminary data.</text>
</comment>
<dbReference type="EMBL" id="REGN01004295">
    <property type="protein sequence ID" value="RNA18201.1"/>
    <property type="molecule type" value="Genomic_DNA"/>
</dbReference>
<accession>A0A3M7R493</accession>
<reference evidence="1 2" key="1">
    <citation type="journal article" date="2018" name="Sci. Rep.">
        <title>Genomic signatures of local adaptation to the degree of environmental predictability in rotifers.</title>
        <authorList>
            <person name="Franch-Gras L."/>
            <person name="Hahn C."/>
            <person name="Garcia-Roger E.M."/>
            <person name="Carmona M.J."/>
            <person name="Serra M."/>
            <person name="Gomez A."/>
        </authorList>
    </citation>
    <scope>NUCLEOTIDE SEQUENCE [LARGE SCALE GENOMIC DNA]</scope>
    <source>
        <strain evidence="1">HYR1</strain>
    </source>
</reference>
<gene>
    <name evidence="1" type="ORF">BpHYR1_050303</name>
</gene>